<keyword evidence="3" id="KW-1185">Reference proteome</keyword>
<reference evidence="2" key="1">
    <citation type="submission" date="2017-05" db="EMBL/GenBank/DDBJ databases">
        <authorList>
            <person name="Varghese N."/>
            <person name="Submissions S."/>
        </authorList>
    </citation>
    <scope>NUCLEOTIDE SEQUENCE</scope>
    <source>
        <strain evidence="2">Su22</strain>
    </source>
</reference>
<dbReference type="AlphaFoldDB" id="A0AA45WSK7"/>
<protein>
    <submittedName>
        <fullName evidence="2">Zinc dependent phospholipase C</fullName>
    </submittedName>
</protein>
<dbReference type="EMBL" id="FXUF01000001">
    <property type="protein sequence ID" value="SMP37684.1"/>
    <property type="molecule type" value="Genomic_DNA"/>
</dbReference>
<sequence length="197" mass="22777">MFPQSHAIIASLIYDDVFRHHRIKLNKTQLIYGSIKPDLYSGLPKLKHFKQQSFPTICQEITALSQKHTPDNKAAIAILSQKIGIVTHYIADYFCVPHNDRKTYQHHFINHCQYEAKLHQMFKHTIHIPKAIRSNQWIDFSQFDQVTGYLDDLHSVYQSRSESYLNDLNSSVHASRSVGLMVVQQSMCRTEALHATA</sequence>
<gene>
    <name evidence="2" type="ORF">SAMN06296020_1016</name>
</gene>
<evidence type="ECO:0000313" key="3">
    <source>
        <dbReference type="Proteomes" id="UP001158066"/>
    </source>
</evidence>
<name>A0AA45WSK7_9CLOT</name>
<dbReference type="InterPro" id="IPR029002">
    <property type="entry name" value="PLPC/GPLD1"/>
</dbReference>
<dbReference type="Proteomes" id="UP001158066">
    <property type="component" value="Unassembled WGS sequence"/>
</dbReference>
<accession>A0AA45WSK7</accession>
<evidence type="ECO:0000259" key="1">
    <source>
        <dbReference type="Pfam" id="PF00882"/>
    </source>
</evidence>
<evidence type="ECO:0000313" key="2">
    <source>
        <dbReference type="EMBL" id="SMP37684.1"/>
    </source>
</evidence>
<dbReference type="Pfam" id="PF00882">
    <property type="entry name" value="Zn_dep_PLPC"/>
    <property type="match status" value="1"/>
</dbReference>
<feature type="domain" description="Phospholipase C/D" evidence="1">
    <location>
        <begin position="5"/>
        <end position="158"/>
    </location>
</feature>
<proteinExistence type="predicted"/>
<organism evidence="2 3">
    <name type="scientific">Anoxynatronum buryatiense</name>
    <dbReference type="NCBI Taxonomy" id="489973"/>
    <lineage>
        <taxon>Bacteria</taxon>
        <taxon>Bacillati</taxon>
        <taxon>Bacillota</taxon>
        <taxon>Clostridia</taxon>
        <taxon>Eubacteriales</taxon>
        <taxon>Clostridiaceae</taxon>
        <taxon>Anoxynatronum</taxon>
    </lineage>
</organism>
<comment type="caution">
    <text evidence="2">The sequence shown here is derived from an EMBL/GenBank/DDBJ whole genome shotgun (WGS) entry which is preliminary data.</text>
</comment>
<dbReference type="RefSeq" id="WP_283407377.1">
    <property type="nucleotide sequence ID" value="NZ_FXUF01000001.1"/>
</dbReference>